<dbReference type="InterPro" id="IPR015422">
    <property type="entry name" value="PyrdxlP-dep_Trfase_small"/>
</dbReference>
<dbReference type="OrthoDB" id="2161780at2759"/>
<evidence type="ECO:0000313" key="8">
    <source>
        <dbReference type="Proteomes" id="UP000237144"/>
    </source>
</evidence>
<organism evidence="7 8">
    <name type="scientific">Rhodotorula taiwanensis</name>
    <dbReference type="NCBI Taxonomy" id="741276"/>
    <lineage>
        <taxon>Eukaryota</taxon>
        <taxon>Fungi</taxon>
        <taxon>Dikarya</taxon>
        <taxon>Basidiomycota</taxon>
        <taxon>Pucciniomycotina</taxon>
        <taxon>Microbotryomycetes</taxon>
        <taxon>Sporidiobolales</taxon>
        <taxon>Sporidiobolaceae</taxon>
        <taxon>Rhodotorula</taxon>
    </lineage>
</organism>
<evidence type="ECO:0000256" key="2">
    <source>
        <dbReference type="ARBA" id="ARBA00009533"/>
    </source>
</evidence>
<dbReference type="PANTHER" id="PTHR11999">
    <property type="entry name" value="GROUP II PYRIDOXAL-5-PHOSPHATE DECARBOXYLASE"/>
    <property type="match status" value="1"/>
</dbReference>
<dbReference type="InterPro" id="IPR010977">
    <property type="entry name" value="Aromatic_deC"/>
</dbReference>
<gene>
    <name evidence="7" type="ORF">BMF94_3999</name>
</gene>
<name>A0A2S5B8B1_9BASI</name>
<evidence type="ECO:0000256" key="3">
    <source>
        <dbReference type="ARBA" id="ARBA00022898"/>
    </source>
</evidence>
<accession>A0A2S5B8B1</accession>
<reference evidence="7 8" key="1">
    <citation type="journal article" date="2018" name="Front. Microbiol.">
        <title>Prospects for Fungal Bioremediation of Acidic Radioactive Waste Sites: Characterization and Genome Sequence of Rhodotorula taiwanensis MD1149.</title>
        <authorList>
            <person name="Tkavc R."/>
            <person name="Matrosova V.Y."/>
            <person name="Grichenko O.E."/>
            <person name="Gostincar C."/>
            <person name="Volpe R.P."/>
            <person name="Klimenkova P."/>
            <person name="Gaidamakova E.K."/>
            <person name="Zhou C.E."/>
            <person name="Stewart B.J."/>
            <person name="Lyman M.G."/>
            <person name="Malfatti S.A."/>
            <person name="Rubinfeld B."/>
            <person name="Courtot M."/>
            <person name="Singh J."/>
            <person name="Dalgard C.L."/>
            <person name="Hamilton T."/>
            <person name="Frey K.G."/>
            <person name="Gunde-Cimerman N."/>
            <person name="Dugan L."/>
            <person name="Daly M.J."/>
        </authorList>
    </citation>
    <scope>NUCLEOTIDE SEQUENCE [LARGE SCALE GENOMIC DNA]</scope>
    <source>
        <strain evidence="7 8">MD1149</strain>
    </source>
</reference>
<dbReference type="AlphaFoldDB" id="A0A2S5B8B1"/>
<dbReference type="Proteomes" id="UP000237144">
    <property type="component" value="Unassembled WGS sequence"/>
</dbReference>
<dbReference type="Gene3D" id="3.90.1150.10">
    <property type="entry name" value="Aspartate Aminotransferase, domain 1"/>
    <property type="match status" value="1"/>
</dbReference>
<comment type="cofactor">
    <cofactor evidence="1 5 6">
        <name>pyridoxal 5'-phosphate</name>
        <dbReference type="ChEBI" id="CHEBI:597326"/>
    </cofactor>
</comment>
<comment type="similarity">
    <text evidence="2 6">Belongs to the group II decarboxylase family.</text>
</comment>
<feature type="modified residue" description="N6-(pyridoxal phosphate)lysine" evidence="5">
    <location>
        <position position="327"/>
    </location>
</feature>
<evidence type="ECO:0000256" key="5">
    <source>
        <dbReference type="PIRSR" id="PIRSR602129-50"/>
    </source>
</evidence>
<keyword evidence="8" id="KW-1185">Reference proteome</keyword>
<evidence type="ECO:0008006" key="9">
    <source>
        <dbReference type="Google" id="ProtNLM"/>
    </source>
</evidence>
<dbReference type="InterPro" id="IPR015424">
    <property type="entry name" value="PyrdxlP-dep_Trfase"/>
</dbReference>
<dbReference type="GO" id="GO:0016831">
    <property type="term" value="F:carboxy-lyase activity"/>
    <property type="evidence" value="ECO:0007669"/>
    <property type="project" value="TreeGrafter"/>
</dbReference>
<dbReference type="GO" id="GO:0030170">
    <property type="term" value="F:pyridoxal phosphate binding"/>
    <property type="evidence" value="ECO:0007669"/>
    <property type="project" value="InterPro"/>
</dbReference>
<dbReference type="GO" id="GO:0019752">
    <property type="term" value="P:carboxylic acid metabolic process"/>
    <property type="evidence" value="ECO:0007669"/>
    <property type="project" value="InterPro"/>
</dbReference>
<dbReference type="Pfam" id="PF00282">
    <property type="entry name" value="Pyridoxal_deC"/>
    <property type="match status" value="1"/>
</dbReference>
<protein>
    <recommendedName>
        <fullName evidence="9">PLP-dependent transferase</fullName>
    </recommendedName>
</protein>
<dbReference type="InterPro" id="IPR015421">
    <property type="entry name" value="PyrdxlP-dep_Trfase_major"/>
</dbReference>
<dbReference type="InterPro" id="IPR002129">
    <property type="entry name" value="PyrdxlP-dep_de-COase"/>
</dbReference>
<evidence type="ECO:0000256" key="6">
    <source>
        <dbReference type="RuleBase" id="RU000382"/>
    </source>
</evidence>
<evidence type="ECO:0000256" key="4">
    <source>
        <dbReference type="ARBA" id="ARBA00023239"/>
    </source>
</evidence>
<dbReference type="GO" id="GO:0005737">
    <property type="term" value="C:cytoplasm"/>
    <property type="evidence" value="ECO:0007669"/>
    <property type="project" value="TreeGrafter"/>
</dbReference>
<comment type="caution">
    <text evidence="7">The sequence shown here is derived from an EMBL/GenBank/DDBJ whole genome shotgun (WGS) entry which is preliminary data.</text>
</comment>
<dbReference type="EMBL" id="PJQD01000043">
    <property type="protein sequence ID" value="POY73013.1"/>
    <property type="molecule type" value="Genomic_DNA"/>
</dbReference>
<evidence type="ECO:0000256" key="1">
    <source>
        <dbReference type="ARBA" id="ARBA00001933"/>
    </source>
</evidence>
<dbReference type="SUPFAM" id="SSF53383">
    <property type="entry name" value="PLP-dependent transferases"/>
    <property type="match status" value="1"/>
</dbReference>
<dbReference type="PANTHER" id="PTHR11999:SF165">
    <property type="entry name" value="DECARBOXYLASE, PUTATIVE (AFU_ORTHOLOGUE AFUA_2G04980)-RELATED"/>
    <property type="match status" value="1"/>
</dbReference>
<sequence length="554" mass="60010">MTRCPGPSGEALSFNPQIFHKQLDRVHEHIKRRADELVEAETTSRPDLIERALREAPADLPEQGLGLNATTSHLLESIAPALMPGQAGPRFFGLITGGVTPAAQLADMLVSSYDPCVQVHWPEATASVALENLTLRYLLSLLSLPPSVFTQNTITTGATASNILGLCLGRDWTVARIKRLRHGEPNWSVPEDGFGGVEVDVFVADAHASVRKAAALAGIGRRNVIDLGDRAKEEAGYLGCFDLEKLEAKLRANEEEGRASIVAVSFGEVNTGALASDTPAVRALCDTYHAHLHIDAAFGAFAILDPSFAHYGPHLALADSITSDAHKWLNVPYDSGLFFSRKLSLEDTTEGATASLFDLTGPGGNAPAYLASAGPTANGPEAPVYPLVEQSKTLPSPLFMNIENSRRFRALPIYASLLSLGKEGYASLVQRNIAFARCAETYLRAHPAFDVLTPARPALPDTEAEDPWQFRTLNIVLFAPSDQAPERYRSDPDSFLRALNETRECFFTPTVWRGRKAVRMAVSNWMTGLGANDAEGGGREWEVVKGVFERVARG</sequence>
<dbReference type="STRING" id="741276.A0A2S5B8B1"/>
<keyword evidence="4 6" id="KW-0456">Lyase</keyword>
<proteinExistence type="inferred from homology"/>
<keyword evidence="3 5" id="KW-0663">Pyridoxal phosphate</keyword>
<evidence type="ECO:0000313" key="7">
    <source>
        <dbReference type="EMBL" id="POY73013.1"/>
    </source>
</evidence>
<dbReference type="Gene3D" id="3.40.640.10">
    <property type="entry name" value="Type I PLP-dependent aspartate aminotransferase-like (Major domain)"/>
    <property type="match status" value="1"/>
</dbReference>